<accession>A0AAP0HMG3</accession>
<feature type="domain" description="HAT C-terminal dimerisation" evidence="1">
    <location>
        <begin position="1"/>
        <end position="43"/>
    </location>
</feature>
<organism evidence="2 3">
    <name type="scientific">Stephania cephalantha</name>
    <dbReference type="NCBI Taxonomy" id="152367"/>
    <lineage>
        <taxon>Eukaryota</taxon>
        <taxon>Viridiplantae</taxon>
        <taxon>Streptophyta</taxon>
        <taxon>Embryophyta</taxon>
        <taxon>Tracheophyta</taxon>
        <taxon>Spermatophyta</taxon>
        <taxon>Magnoliopsida</taxon>
        <taxon>Ranunculales</taxon>
        <taxon>Menispermaceae</taxon>
        <taxon>Menispermoideae</taxon>
        <taxon>Cissampelideae</taxon>
        <taxon>Stephania</taxon>
    </lineage>
</organism>
<dbReference type="EMBL" id="JBBNAG010000012">
    <property type="protein sequence ID" value="KAK9088245.1"/>
    <property type="molecule type" value="Genomic_DNA"/>
</dbReference>
<dbReference type="AlphaFoldDB" id="A0AAP0HMG3"/>
<dbReference type="InterPro" id="IPR008906">
    <property type="entry name" value="HATC_C_dom"/>
</dbReference>
<comment type="caution">
    <text evidence="2">The sequence shown here is derived from an EMBL/GenBank/DDBJ whole genome shotgun (WGS) entry which is preliminary data.</text>
</comment>
<evidence type="ECO:0000259" key="1">
    <source>
        <dbReference type="Pfam" id="PF05699"/>
    </source>
</evidence>
<dbReference type="Pfam" id="PF05699">
    <property type="entry name" value="Dimer_Tnp_hAT"/>
    <property type="match status" value="1"/>
</dbReference>
<sequence length="51" mass="5820">MARDILSIPMSSSLEKLLLVLGGRVLDQYRSFLKAENAKQLFAYEIGYVRD</sequence>
<dbReference type="GO" id="GO:0046983">
    <property type="term" value="F:protein dimerization activity"/>
    <property type="evidence" value="ECO:0007669"/>
    <property type="project" value="InterPro"/>
</dbReference>
<name>A0AAP0HMG3_9MAGN</name>
<evidence type="ECO:0000313" key="3">
    <source>
        <dbReference type="Proteomes" id="UP001419268"/>
    </source>
</evidence>
<reference evidence="2 3" key="1">
    <citation type="submission" date="2024-01" db="EMBL/GenBank/DDBJ databases">
        <title>Genome assemblies of Stephania.</title>
        <authorList>
            <person name="Yang L."/>
        </authorList>
    </citation>
    <scope>NUCLEOTIDE SEQUENCE [LARGE SCALE GENOMIC DNA]</scope>
    <source>
        <strain evidence="2">JXDWG</strain>
        <tissue evidence="2">Leaf</tissue>
    </source>
</reference>
<evidence type="ECO:0000313" key="2">
    <source>
        <dbReference type="EMBL" id="KAK9088245.1"/>
    </source>
</evidence>
<gene>
    <name evidence="2" type="ORF">Scep_027327</name>
</gene>
<proteinExistence type="predicted"/>
<protein>
    <recommendedName>
        <fullName evidence="1">HAT C-terminal dimerisation domain-containing protein</fullName>
    </recommendedName>
</protein>
<keyword evidence="3" id="KW-1185">Reference proteome</keyword>
<dbReference type="Proteomes" id="UP001419268">
    <property type="component" value="Unassembled WGS sequence"/>
</dbReference>